<dbReference type="SMART" id="SM00062">
    <property type="entry name" value="PBPb"/>
    <property type="match status" value="1"/>
</dbReference>
<dbReference type="SUPFAM" id="SSF53850">
    <property type="entry name" value="Periplasmic binding protein-like II"/>
    <property type="match status" value="1"/>
</dbReference>
<dbReference type="Gene3D" id="3.40.190.10">
    <property type="entry name" value="Periplasmic binding protein-like II"/>
    <property type="match status" value="2"/>
</dbReference>
<evidence type="ECO:0000313" key="5">
    <source>
        <dbReference type="Proteomes" id="UP000612808"/>
    </source>
</evidence>
<dbReference type="Pfam" id="PF00497">
    <property type="entry name" value="SBP_bac_3"/>
    <property type="match status" value="1"/>
</dbReference>
<evidence type="ECO:0000256" key="1">
    <source>
        <dbReference type="ARBA" id="ARBA00022729"/>
    </source>
</evidence>
<dbReference type="CDD" id="cd01004">
    <property type="entry name" value="PBP2_MidA_like"/>
    <property type="match status" value="1"/>
</dbReference>
<evidence type="ECO:0000259" key="3">
    <source>
        <dbReference type="SMART" id="SM00062"/>
    </source>
</evidence>
<dbReference type="InterPro" id="IPR001638">
    <property type="entry name" value="Solute-binding_3/MltF_N"/>
</dbReference>
<keyword evidence="5" id="KW-1185">Reference proteome</keyword>
<feature type="chain" id="PRO_5038536402" description="Solute-binding protein family 3/N-terminal domain-containing protein" evidence="2">
    <location>
        <begin position="19"/>
        <end position="289"/>
    </location>
</feature>
<dbReference type="PANTHER" id="PTHR35936">
    <property type="entry name" value="MEMBRANE-BOUND LYTIC MUREIN TRANSGLYCOSYLASE F"/>
    <property type="match status" value="1"/>
</dbReference>
<sequence length="289" mass="30193">MRRHSVLAVGMVLVVALAGCGRSTSASSGSDKAKVAAAKSARDLLPARYKQAGVLKVVTSEGYPPMEMYKPGTRTLTGVDPDLAKAIAAKLGLKLEITNAAFDGLIPGIQGGRWDLAMSSLSDTAERRKAVDFVDYFQAGGSIMVAKGNPAHIRTLADLCGKKIVLAKGSSNLAIGQRQNTKCATKMQIAQSEDAPTGLLQIDTGRAVATIVDHPAGVQYAKGGKYELLEAQYDAGPWGIAVDKRNGGLRDAVQKAMQEMLADGSYAKLLGTYGVTANAPKSITVNATA</sequence>
<keyword evidence="1 2" id="KW-0732">Signal</keyword>
<proteinExistence type="predicted"/>
<dbReference type="PANTHER" id="PTHR35936:SF17">
    <property type="entry name" value="ARGININE-BINDING EXTRACELLULAR PROTEIN ARTP"/>
    <property type="match status" value="1"/>
</dbReference>
<dbReference type="RefSeq" id="WP_203655816.1">
    <property type="nucleotide sequence ID" value="NZ_BAAAZM010000003.1"/>
</dbReference>
<evidence type="ECO:0000313" key="4">
    <source>
        <dbReference type="EMBL" id="GID10502.1"/>
    </source>
</evidence>
<comment type="caution">
    <text evidence="4">The sequence shown here is derived from an EMBL/GenBank/DDBJ whole genome shotgun (WGS) entry which is preliminary data.</text>
</comment>
<dbReference type="EMBL" id="BOMB01000008">
    <property type="protein sequence ID" value="GID10502.1"/>
    <property type="molecule type" value="Genomic_DNA"/>
</dbReference>
<evidence type="ECO:0000256" key="2">
    <source>
        <dbReference type="SAM" id="SignalP"/>
    </source>
</evidence>
<protein>
    <recommendedName>
        <fullName evidence="3">Solute-binding protein family 3/N-terminal domain-containing protein</fullName>
    </recommendedName>
</protein>
<organism evidence="4 5">
    <name type="scientific">Actinocatenispora rupis</name>
    <dbReference type="NCBI Taxonomy" id="519421"/>
    <lineage>
        <taxon>Bacteria</taxon>
        <taxon>Bacillati</taxon>
        <taxon>Actinomycetota</taxon>
        <taxon>Actinomycetes</taxon>
        <taxon>Micromonosporales</taxon>
        <taxon>Micromonosporaceae</taxon>
        <taxon>Actinocatenispora</taxon>
    </lineage>
</organism>
<reference evidence="4" key="1">
    <citation type="submission" date="2021-01" db="EMBL/GenBank/DDBJ databases">
        <title>Whole genome shotgun sequence of Actinocatenispora rupis NBRC 107355.</title>
        <authorList>
            <person name="Komaki H."/>
            <person name="Tamura T."/>
        </authorList>
    </citation>
    <scope>NUCLEOTIDE SEQUENCE</scope>
    <source>
        <strain evidence="4">NBRC 107355</strain>
    </source>
</reference>
<name>A0A8J3J1X6_9ACTN</name>
<dbReference type="AlphaFoldDB" id="A0A8J3J1X6"/>
<dbReference type="PROSITE" id="PS51257">
    <property type="entry name" value="PROKAR_LIPOPROTEIN"/>
    <property type="match status" value="1"/>
</dbReference>
<feature type="signal peptide" evidence="2">
    <location>
        <begin position="1"/>
        <end position="18"/>
    </location>
</feature>
<accession>A0A8J3J1X6</accession>
<feature type="domain" description="Solute-binding protein family 3/N-terminal" evidence="3">
    <location>
        <begin position="54"/>
        <end position="277"/>
    </location>
</feature>
<dbReference type="Proteomes" id="UP000612808">
    <property type="component" value="Unassembled WGS sequence"/>
</dbReference>
<gene>
    <name evidence="4" type="ORF">Aru02nite_13910</name>
</gene>